<dbReference type="EMBL" id="VSSQ01003771">
    <property type="protein sequence ID" value="MPM22267.1"/>
    <property type="molecule type" value="Genomic_DNA"/>
</dbReference>
<gene>
    <name evidence="2" type="ORF">SDC9_68718</name>
</gene>
<dbReference type="SUPFAM" id="SSF159594">
    <property type="entry name" value="XCC0632-like"/>
    <property type="match status" value="1"/>
</dbReference>
<proteinExistence type="predicted"/>
<dbReference type="InterPro" id="IPR005586">
    <property type="entry name" value="ABC_trans_aux"/>
</dbReference>
<dbReference type="Gene3D" id="3.40.50.10610">
    <property type="entry name" value="ABC-type transport auxiliary lipoprotein component"/>
    <property type="match status" value="1"/>
</dbReference>
<feature type="domain" description="ABC-type transport auxiliary lipoprotein component" evidence="1">
    <location>
        <begin position="101"/>
        <end position="227"/>
    </location>
</feature>
<dbReference type="Pfam" id="PF03886">
    <property type="entry name" value="ABC_trans_aux"/>
    <property type="match status" value="1"/>
</dbReference>
<accession>A0A644Y292</accession>
<name>A0A644Y292_9ZZZZ</name>
<evidence type="ECO:0000259" key="1">
    <source>
        <dbReference type="Pfam" id="PF03886"/>
    </source>
</evidence>
<comment type="caution">
    <text evidence="2">The sequence shown here is derived from an EMBL/GenBank/DDBJ whole genome shotgun (WGS) entry which is preliminary data.</text>
</comment>
<reference evidence="2" key="1">
    <citation type="submission" date="2019-08" db="EMBL/GenBank/DDBJ databases">
        <authorList>
            <person name="Kucharzyk K."/>
            <person name="Murdoch R.W."/>
            <person name="Higgins S."/>
            <person name="Loffler F."/>
        </authorList>
    </citation>
    <scope>NUCLEOTIDE SEQUENCE</scope>
</reference>
<protein>
    <recommendedName>
        <fullName evidence="1">ABC-type transport auxiliary lipoprotein component domain-containing protein</fullName>
    </recommendedName>
</protein>
<organism evidence="2">
    <name type="scientific">bioreactor metagenome</name>
    <dbReference type="NCBI Taxonomy" id="1076179"/>
    <lineage>
        <taxon>unclassified sequences</taxon>
        <taxon>metagenomes</taxon>
        <taxon>ecological metagenomes</taxon>
    </lineage>
</organism>
<sequence>MTIMHTFLLPSTSSSRRTPGARRMRTALAAALAAVVLAGCGSILPTPPQRADVYDFGPGLQQAADPQAQKPLAPIALGDFATTGLPDGRTAVFYRLAYANAQVLNPYTLARWSQPPATLMQQAVRDRLSPQRAVIYGDNNIDQQIKGGKSPTILRAELEEFSQVFSSEKDSVGLVRVRASLVDAHKAGDELVAQHVFVAQRPATSANAAGGARALAEAAAQVADDIAKWVEQSGH</sequence>
<dbReference type="AlphaFoldDB" id="A0A644Y292"/>
<evidence type="ECO:0000313" key="2">
    <source>
        <dbReference type="EMBL" id="MPM22267.1"/>
    </source>
</evidence>